<dbReference type="InterPro" id="IPR025924">
    <property type="entry name" value="YHYH_dom"/>
</dbReference>
<reference evidence="4 5" key="1">
    <citation type="submission" date="2019-02" db="EMBL/GenBank/DDBJ databases">
        <title>Deep-cultivation of Planctomycetes and their phenomic and genomic characterization uncovers novel biology.</title>
        <authorList>
            <person name="Wiegand S."/>
            <person name="Jogler M."/>
            <person name="Boedeker C."/>
            <person name="Pinto D."/>
            <person name="Vollmers J."/>
            <person name="Rivas-Marin E."/>
            <person name="Kohn T."/>
            <person name="Peeters S.H."/>
            <person name="Heuer A."/>
            <person name="Rast P."/>
            <person name="Oberbeckmann S."/>
            <person name="Bunk B."/>
            <person name="Jeske O."/>
            <person name="Meyerdierks A."/>
            <person name="Storesund J.E."/>
            <person name="Kallscheuer N."/>
            <person name="Luecker S."/>
            <person name="Lage O.M."/>
            <person name="Pohl T."/>
            <person name="Merkel B.J."/>
            <person name="Hornburger P."/>
            <person name="Mueller R.-W."/>
            <person name="Bruemmer F."/>
            <person name="Labrenz M."/>
            <person name="Spormann A.M."/>
            <person name="Op Den Camp H."/>
            <person name="Overmann J."/>
            <person name="Amann R."/>
            <person name="Jetten M.S.M."/>
            <person name="Mascher T."/>
            <person name="Medema M.H."/>
            <person name="Devos D.P."/>
            <person name="Kaster A.-K."/>
            <person name="Ovreas L."/>
            <person name="Rohde M."/>
            <person name="Galperin M.Y."/>
            <person name="Jogler C."/>
        </authorList>
    </citation>
    <scope>NUCLEOTIDE SEQUENCE [LARGE SCALE GENOMIC DNA]</scope>
    <source>
        <strain evidence="4 5">Poly59</strain>
    </source>
</reference>
<gene>
    <name evidence="4" type="ORF">Poly59_49360</name>
</gene>
<keyword evidence="2" id="KW-0732">Signal</keyword>
<name>A0A5C6EKE7_9BACT</name>
<accession>A0A5C6EKE7</accession>
<evidence type="ECO:0000256" key="1">
    <source>
        <dbReference type="SAM" id="MobiDB-lite"/>
    </source>
</evidence>
<evidence type="ECO:0000313" key="4">
    <source>
        <dbReference type="EMBL" id="TWU48091.1"/>
    </source>
</evidence>
<protein>
    <recommendedName>
        <fullName evidence="3">YHYH domain-containing protein</fullName>
    </recommendedName>
</protein>
<feature type="signal peptide" evidence="2">
    <location>
        <begin position="1"/>
        <end position="21"/>
    </location>
</feature>
<evidence type="ECO:0000313" key="5">
    <source>
        <dbReference type="Proteomes" id="UP000317977"/>
    </source>
</evidence>
<dbReference type="RefSeq" id="WP_246151883.1">
    <property type="nucleotide sequence ID" value="NZ_SJPX01000005.1"/>
</dbReference>
<dbReference type="EMBL" id="SJPX01000005">
    <property type="protein sequence ID" value="TWU48091.1"/>
    <property type="molecule type" value="Genomic_DNA"/>
</dbReference>
<dbReference type="Proteomes" id="UP000317977">
    <property type="component" value="Unassembled WGS sequence"/>
</dbReference>
<feature type="domain" description="YHYH" evidence="3">
    <location>
        <begin position="92"/>
        <end position="286"/>
    </location>
</feature>
<comment type="caution">
    <text evidence="4">The sequence shown here is derived from an EMBL/GenBank/DDBJ whole genome shotgun (WGS) entry which is preliminary data.</text>
</comment>
<feature type="chain" id="PRO_5022826108" description="YHYH domain-containing protein" evidence="2">
    <location>
        <begin position="22"/>
        <end position="435"/>
    </location>
</feature>
<evidence type="ECO:0000259" key="3">
    <source>
        <dbReference type="Pfam" id="PF14240"/>
    </source>
</evidence>
<evidence type="ECO:0000256" key="2">
    <source>
        <dbReference type="SAM" id="SignalP"/>
    </source>
</evidence>
<dbReference type="Pfam" id="PF14240">
    <property type="entry name" value="YHYH"/>
    <property type="match status" value="1"/>
</dbReference>
<dbReference type="AlphaFoldDB" id="A0A5C6EKE7"/>
<keyword evidence="5" id="KW-1185">Reference proteome</keyword>
<proteinExistence type="predicted"/>
<feature type="region of interest" description="Disordered" evidence="1">
    <location>
        <begin position="393"/>
        <end position="435"/>
    </location>
</feature>
<sequence precursor="true">MKKSLCFAVPVVLGSFAYLVAQQPPPPRMHHVEQKGTLRPLPATELPSEPSQVTITIEGDDRVIVSNGIPNHKTGPFPNPGNPNRISVQRHEYRVPAKPKIADQISPMHGEFGVAVNGIPFDPGAGEFYDGEPGWQYEPLSGAIDLGIDVSHAHVQPTGKYHYHGLPTGLIDSIEVKAGSHSPIVGWAADGFPIYAVYGYSDPKNADSPIQKLVSSYQLKQGDRPGGNAPGGKYDGTFVRDYEYVKGSGDLDQCNGRFTITPEYPDGTYTYFMTEQWPVVPRNYRGTPSADFRHGPGSGGPGIGGPGFGDPMAGGPGGHGPGMGEHRGGPGRPGQMRPDVMHGGGMHPGGGPPRPGEIIPGFVMQSLNLTAQQEQQLRDLQATVDKELSNILTAEQQQRLQAPPPFGPGSGPGPGFGQRPGGGPSEDRRRSGRPQ</sequence>
<feature type="compositionally biased region" description="Gly residues" evidence="1">
    <location>
        <begin position="296"/>
        <end position="323"/>
    </location>
</feature>
<feature type="compositionally biased region" description="Gly residues" evidence="1">
    <location>
        <begin position="408"/>
        <end position="424"/>
    </location>
</feature>
<feature type="region of interest" description="Disordered" evidence="1">
    <location>
        <begin position="288"/>
        <end position="360"/>
    </location>
</feature>
<organism evidence="4 5">
    <name type="scientific">Rubripirellula reticaptiva</name>
    <dbReference type="NCBI Taxonomy" id="2528013"/>
    <lineage>
        <taxon>Bacteria</taxon>
        <taxon>Pseudomonadati</taxon>
        <taxon>Planctomycetota</taxon>
        <taxon>Planctomycetia</taxon>
        <taxon>Pirellulales</taxon>
        <taxon>Pirellulaceae</taxon>
        <taxon>Rubripirellula</taxon>
    </lineage>
</organism>